<dbReference type="SUPFAM" id="SSF47413">
    <property type="entry name" value="lambda repressor-like DNA-binding domains"/>
    <property type="match status" value="1"/>
</dbReference>
<dbReference type="STRING" id="1184151.AW736_23070"/>
<evidence type="ECO:0000259" key="2">
    <source>
        <dbReference type="PROSITE" id="PS50943"/>
    </source>
</evidence>
<dbReference type="RefSeq" id="WP_068772643.1">
    <property type="nucleotide sequence ID" value="NZ_CP109796.1"/>
</dbReference>
<reference evidence="3 4" key="1">
    <citation type="submission" date="2016-01" db="EMBL/GenBank/DDBJ databases">
        <title>High potential of lignocellulose degradation of a new Verrucomicrobia species.</title>
        <authorList>
            <person name="Wang Y."/>
            <person name="Shi Y."/>
            <person name="Qiu Z."/>
            <person name="Liu S."/>
            <person name="Yang H."/>
        </authorList>
    </citation>
    <scope>NUCLEOTIDE SEQUENCE [LARGE SCALE GENOMIC DNA]</scope>
    <source>
        <strain evidence="3 4">TSB47</strain>
    </source>
</reference>
<dbReference type="Pfam" id="PF01381">
    <property type="entry name" value="HTH_3"/>
    <property type="match status" value="1"/>
</dbReference>
<feature type="domain" description="HTH cro/C1-type" evidence="2">
    <location>
        <begin position="11"/>
        <end position="65"/>
    </location>
</feature>
<keyword evidence="1" id="KW-0238">DNA-binding</keyword>
<dbReference type="Gene3D" id="1.10.260.40">
    <property type="entry name" value="lambda repressor-like DNA-binding domains"/>
    <property type="match status" value="1"/>
</dbReference>
<keyword evidence="4" id="KW-1185">Reference proteome</keyword>
<comment type="caution">
    <text evidence="3">The sequence shown here is derived from an EMBL/GenBank/DDBJ whole genome shotgun (WGS) entry which is preliminary data.</text>
</comment>
<dbReference type="GO" id="GO:0003700">
    <property type="term" value="F:DNA-binding transcription factor activity"/>
    <property type="evidence" value="ECO:0007669"/>
    <property type="project" value="TreeGrafter"/>
</dbReference>
<dbReference type="GO" id="GO:0003677">
    <property type="term" value="F:DNA binding"/>
    <property type="evidence" value="ECO:0007669"/>
    <property type="project" value="UniProtKB-KW"/>
</dbReference>
<dbReference type="SMART" id="SM00530">
    <property type="entry name" value="HTH_XRE"/>
    <property type="match status" value="1"/>
</dbReference>
<dbReference type="GO" id="GO:0005829">
    <property type="term" value="C:cytosol"/>
    <property type="evidence" value="ECO:0007669"/>
    <property type="project" value="TreeGrafter"/>
</dbReference>
<dbReference type="PANTHER" id="PTHR46797">
    <property type="entry name" value="HTH-TYPE TRANSCRIPTIONAL REGULATOR"/>
    <property type="match status" value="1"/>
</dbReference>
<dbReference type="InterPro" id="IPR001387">
    <property type="entry name" value="Cro/C1-type_HTH"/>
</dbReference>
<dbReference type="PANTHER" id="PTHR46797:SF1">
    <property type="entry name" value="METHYLPHOSPHONATE SYNTHASE"/>
    <property type="match status" value="1"/>
</dbReference>
<gene>
    <name evidence="3" type="ORF">AW736_23070</name>
</gene>
<dbReference type="CDD" id="cd00093">
    <property type="entry name" value="HTH_XRE"/>
    <property type="match status" value="1"/>
</dbReference>
<dbReference type="InterPro" id="IPR010982">
    <property type="entry name" value="Lambda_DNA-bd_dom_sf"/>
</dbReference>
<proteinExistence type="predicted"/>
<evidence type="ECO:0000313" key="4">
    <source>
        <dbReference type="Proteomes" id="UP000078486"/>
    </source>
</evidence>
<organism evidence="3 4">
    <name type="scientific">Termitidicoccus mucosus</name>
    <dbReference type="NCBI Taxonomy" id="1184151"/>
    <lineage>
        <taxon>Bacteria</taxon>
        <taxon>Pseudomonadati</taxon>
        <taxon>Verrucomicrobiota</taxon>
        <taxon>Opitutia</taxon>
        <taxon>Opitutales</taxon>
        <taxon>Opitutaceae</taxon>
        <taxon>Termitidicoccus</taxon>
    </lineage>
</organism>
<dbReference type="OrthoDB" id="9814553at2"/>
<evidence type="ECO:0000256" key="1">
    <source>
        <dbReference type="ARBA" id="ARBA00023125"/>
    </source>
</evidence>
<dbReference type="PROSITE" id="PS50943">
    <property type="entry name" value="HTH_CROC1"/>
    <property type="match status" value="1"/>
</dbReference>
<dbReference type="Proteomes" id="UP000078486">
    <property type="component" value="Unassembled WGS sequence"/>
</dbReference>
<evidence type="ECO:0000313" key="3">
    <source>
        <dbReference type="EMBL" id="OAM87449.1"/>
    </source>
</evidence>
<sequence length="83" mass="9454">MNFTQAFATTLRTLRVERQLSQEELARRSGLHINSIGLLERELREPSLYTVFQLAIGLGIPVAQFVQTVEDRKPTIQIEPGPY</sequence>
<name>A0A178IEE6_9BACT</name>
<dbReference type="InterPro" id="IPR050807">
    <property type="entry name" value="TransReg_Diox_bact_type"/>
</dbReference>
<dbReference type="AlphaFoldDB" id="A0A178IEE6"/>
<protein>
    <recommendedName>
        <fullName evidence="2">HTH cro/C1-type domain-containing protein</fullName>
    </recommendedName>
</protein>
<accession>A0A178IEE6</accession>
<dbReference type="EMBL" id="LRRQ01000171">
    <property type="protein sequence ID" value="OAM87449.1"/>
    <property type="molecule type" value="Genomic_DNA"/>
</dbReference>